<reference evidence="2" key="1">
    <citation type="submission" date="2016-09" db="EMBL/GenBank/DDBJ databases">
        <authorList>
            <person name="Varghese N."/>
            <person name="Submissions S."/>
        </authorList>
    </citation>
    <scope>NUCLEOTIDE SEQUENCE [LARGE SCALE GENOMIC DNA]</scope>
    <source>
        <strain evidence="2">JS23</strain>
    </source>
</reference>
<dbReference type="Gene3D" id="2.60.120.10">
    <property type="entry name" value="Jelly Rolls"/>
    <property type="match status" value="1"/>
</dbReference>
<gene>
    <name evidence="1" type="ORF">SAMN05216551_101536</name>
</gene>
<accession>A0A1H2PKY0</accession>
<name>A0A1H2PKY0_9BURK</name>
<dbReference type="InterPro" id="IPR014710">
    <property type="entry name" value="RmlC-like_jellyroll"/>
</dbReference>
<organism evidence="1 2">
    <name type="scientific">Chitinasiproducens palmae</name>
    <dbReference type="NCBI Taxonomy" id="1770053"/>
    <lineage>
        <taxon>Bacteria</taxon>
        <taxon>Pseudomonadati</taxon>
        <taxon>Pseudomonadota</taxon>
        <taxon>Betaproteobacteria</taxon>
        <taxon>Burkholderiales</taxon>
        <taxon>Burkholderiaceae</taxon>
        <taxon>Chitinasiproducens</taxon>
    </lineage>
</organism>
<evidence type="ECO:0000313" key="2">
    <source>
        <dbReference type="Proteomes" id="UP000243719"/>
    </source>
</evidence>
<dbReference type="EMBL" id="FNLO01000001">
    <property type="protein sequence ID" value="SDV46677.1"/>
    <property type="molecule type" value="Genomic_DNA"/>
</dbReference>
<sequence length="201" mass="21424">MTKAPPDHATPHQPVQPDEHTAAAVSDTGTTPVWLARRFGPSDWVPNHPTLPVLIYRDAVSLREDADAVARRFERCLAANGWPPQWRDGIYDYHHYHSTAHEVLGCAAGSARVQVGGPDGDVVRLAAGMALLLPAGTGHRRVSASADFMVVGAYPAGQAFDICRSAATPAMLARIAALPFPSCDPIDGAGGRLTRTWHAHG</sequence>
<dbReference type="Proteomes" id="UP000243719">
    <property type="component" value="Unassembled WGS sequence"/>
</dbReference>
<dbReference type="InterPro" id="IPR011051">
    <property type="entry name" value="RmlC_Cupin_sf"/>
</dbReference>
<dbReference type="RefSeq" id="WP_235837748.1">
    <property type="nucleotide sequence ID" value="NZ_FNLO01000001.1"/>
</dbReference>
<dbReference type="SUPFAM" id="SSF51182">
    <property type="entry name" value="RmlC-like cupins"/>
    <property type="match status" value="1"/>
</dbReference>
<keyword evidence="2" id="KW-1185">Reference proteome</keyword>
<proteinExistence type="predicted"/>
<dbReference type="PIRSF" id="PIRSF019307">
    <property type="entry name" value="UCP019307"/>
    <property type="match status" value="1"/>
</dbReference>
<protein>
    <submittedName>
        <fullName evidence="1">Uncharacterized protein YjlB</fullName>
    </submittedName>
</protein>
<dbReference type="CDD" id="cd02219">
    <property type="entry name" value="cupin_YjlB-like"/>
    <property type="match status" value="1"/>
</dbReference>
<dbReference type="AlphaFoldDB" id="A0A1H2PKY0"/>
<dbReference type="PANTHER" id="PTHR36448">
    <property type="entry name" value="BLR7373 PROTEIN"/>
    <property type="match status" value="1"/>
</dbReference>
<dbReference type="PANTHER" id="PTHR36448:SF2">
    <property type="entry name" value="CUPIN TYPE-1 DOMAIN-CONTAINING PROTEIN"/>
    <property type="match status" value="1"/>
</dbReference>
<dbReference type="InterPro" id="IPR014500">
    <property type="entry name" value="UCP019307_cupin"/>
</dbReference>
<evidence type="ECO:0000313" key="1">
    <source>
        <dbReference type="EMBL" id="SDV46677.1"/>
    </source>
</evidence>
<dbReference type="InterPro" id="IPR047121">
    <property type="entry name" value="YjiB-like"/>
</dbReference>